<evidence type="ECO:0000313" key="2">
    <source>
        <dbReference type="Proteomes" id="UP000641932"/>
    </source>
</evidence>
<dbReference type="AlphaFoldDB" id="A0A917ZDD9"/>
<reference evidence="1" key="1">
    <citation type="journal article" date="2014" name="Int. J. Syst. Evol. Microbiol.">
        <title>Complete genome sequence of Corynebacterium casei LMG S-19264T (=DSM 44701T), isolated from a smear-ripened cheese.</title>
        <authorList>
            <consortium name="US DOE Joint Genome Institute (JGI-PGF)"/>
            <person name="Walter F."/>
            <person name="Albersmeier A."/>
            <person name="Kalinowski J."/>
            <person name="Ruckert C."/>
        </authorList>
    </citation>
    <scope>NUCLEOTIDE SEQUENCE</scope>
    <source>
        <strain evidence="1">CGMCC 4.7201</strain>
    </source>
</reference>
<comment type="caution">
    <text evidence="1">The sequence shown here is derived from an EMBL/GenBank/DDBJ whole genome shotgun (WGS) entry which is preliminary data.</text>
</comment>
<protein>
    <submittedName>
        <fullName evidence="1">Uncharacterized protein</fullName>
    </submittedName>
</protein>
<organism evidence="1 2">
    <name type="scientific">Wenjunlia tyrosinilytica</name>
    <dbReference type="NCBI Taxonomy" id="1544741"/>
    <lineage>
        <taxon>Bacteria</taxon>
        <taxon>Bacillati</taxon>
        <taxon>Actinomycetota</taxon>
        <taxon>Actinomycetes</taxon>
        <taxon>Kitasatosporales</taxon>
        <taxon>Streptomycetaceae</taxon>
        <taxon>Wenjunlia</taxon>
    </lineage>
</organism>
<proteinExistence type="predicted"/>
<gene>
    <name evidence="1" type="ORF">GCM10012280_02350</name>
</gene>
<accession>A0A917ZDD9</accession>
<dbReference type="EMBL" id="BMMS01000001">
    <property type="protein sequence ID" value="GGO80437.1"/>
    <property type="molecule type" value="Genomic_DNA"/>
</dbReference>
<dbReference type="Proteomes" id="UP000641932">
    <property type="component" value="Unassembled WGS sequence"/>
</dbReference>
<evidence type="ECO:0000313" key="1">
    <source>
        <dbReference type="EMBL" id="GGO80437.1"/>
    </source>
</evidence>
<reference evidence="1" key="2">
    <citation type="submission" date="2020-09" db="EMBL/GenBank/DDBJ databases">
        <authorList>
            <person name="Sun Q."/>
            <person name="Zhou Y."/>
        </authorList>
    </citation>
    <scope>NUCLEOTIDE SEQUENCE</scope>
    <source>
        <strain evidence="1">CGMCC 4.7201</strain>
    </source>
</reference>
<sequence length="56" mass="6621">MGWAVKDIEGVYEHVTPQMRQVRLAALEKRWTRASRARLRVAGWRRKKLISRFAPS</sequence>
<keyword evidence="2" id="KW-1185">Reference proteome</keyword>
<name>A0A917ZDD9_9ACTN</name>